<organism evidence="3 4">
    <name type="scientific">Brytella acorum</name>
    <dbReference type="NCBI Taxonomy" id="2959299"/>
    <lineage>
        <taxon>Bacteria</taxon>
        <taxon>Pseudomonadati</taxon>
        <taxon>Pseudomonadota</taxon>
        <taxon>Alphaproteobacteria</taxon>
        <taxon>Acetobacterales</taxon>
        <taxon>Acetobacteraceae</taxon>
        <taxon>Brytella</taxon>
    </lineage>
</organism>
<evidence type="ECO:0000313" key="3">
    <source>
        <dbReference type="EMBL" id="CAI9121850.1"/>
    </source>
</evidence>
<gene>
    <name evidence="3" type="ORF">LMG32879_002704</name>
</gene>
<feature type="region of interest" description="Disordered" evidence="1">
    <location>
        <begin position="292"/>
        <end position="313"/>
    </location>
</feature>
<evidence type="ECO:0000256" key="1">
    <source>
        <dbReference type="SAM" id="MobiDB-lite"/>
    </source>
</evidence>
<name>A0AA35UK40_9PROT</name>
<dbReference type="RefSeq" id="WP_289843022.1">
    <property type="nucleotide sequence ID" value="NZ_CATKSH010000025.1"/>
</dbReference>
<evidence type="ECO:0000313" key="4">
    <source>
        <dbReference type="Proteomes" id="UP001176960"/>
    </source>
</evidence>
<reference evidence="3" key="1">
    <citation type="submission" date="2023-03" db="EMBL/GenBank/DDBJ databases">
        <authorList>
            <person name="Cleenwerck I."/>
        </authorList>
    </citation>
    <scope>NUCLEOTIDE SEQUENCE</scope>
    <source>
        <strain evidence="3">LMG 32879</strain>
    </source>
</reference>
<feature type="signal peptide" evidence="2">
    <location>
        <begin position="1"/>
        <end position="29"/>
    </location>
</feature>
<dbReference type="EMBL" id="CATKSH010000025">
    <property type="protein sequence ID" value="CAI9121850.1"/>
    <property type="molecule type" value="Genomic_DNA"/>
</dbReference>
<protein>
    <recommendedName>
        <fullName evidence="5">Lipoprotein</fullName>
    </recommendedName>
</protein>
<sequence>MKFRHAARFAAVFLALPLAGCLSMPHPFSDPGNTARSLAQRTPPPRLVVPVPAESLLSNQAAALWAREMAASLVEQTVPAMAQEPKPGDWVLRMTASLAGDHVIPHYAIVTPSGAERGHEDGAPTPAAAWSAGDPQAIHQAALMEGPRAAAMLTGIQAAMMQADPNSLMRRPARVYFDGVTGAPGDGDKALAQAFVTSFPDARDKLVPSRKDADYTVHCEVNVTPGPAGTSGHPQEHIELIWHTIAADGSEAGAAIQPHDIDAHSLDKSWGDVAAIAAEEAAGGVRQIISNYSGRNHKPLPDDKKVASAGKAG</sequence>
<feature type="chain" id="PRO_5041378037" description="Lipoprotein" evidence="2">
    <location>
        <begin position="30"/>
        <end position="313"/>
    </location>
</feature>
<comment type="caution">
    <text evidence="3">The sequence shown here is derived from an EMBL/GenBank/DDBJ whole genome shotgun (WGS) entry which is preliminary data.</text>
</comment>
<evidence type="ECO:0000256" key="2">
    <source>
        <dbReference type="SAM" id="SignalP"/>
    </source>
</evidence>
<evidence type="ECO:0008006" key="5">
    <source>
        <dbReference type="Google" id="ProtNLM"/>
    </source>
</evidence>
<dbReference type="AlphaFoldDB" id="A0AA35UK40"/>
<dbReference type="Proteomes" id="UP001176960">
    <property type="component" value="Unassembled WGS sequence"/>
</dbReference>
<proteinExistence type="predicted"/>
<accession>A0AA35UK40</accession>
<keyword evidence="4" id="KW-1185">Reference proteome</keyword>
<keyword evidence="2" id="KW-0732">Signal</keyword>